<name>A0A3D9I3X7_9BACL</name>
<dbReference type="InterPro" id="IPR029070">
    <property type="entry name" value="Chitinase_insertion_sf"/>
</dbReference>
<evidence type="ECO:0000313" key="4">
    <source>
        <dbReference type="Proteomes" id="UP000256977"/>
    </source>
</evidence>
<dbReference type="OrthoDB" id="9775889at2"/>
<dbReference type="Pfam" id="PF08239">
    <property type="entry name" value="SH3_3"/>
    <property type="match status" value="1"/>
</dbReference>
<dbReference type="GO" id="GO:0008061">
    <property type="term" value="F:chitin binding"/>
    <property type="evidence" value="ECO:0007669"/>
    <property type="project" value="InterPro"/>
</dbReference>
<dbReference type="Pfam" id="PF07833">
    <property type="entry name" value="Cu_amine_oxidN1"/>
    <property type="match status" value="1"/>
</dbReference>
<dbReference type="EMBL" id="QRDZ01000039">
    <property type="protein sequence ID" value="RED56454.1"/>
    <property type="molecule type" value="Genomic_DNA"/>
</dbReference>
<dbReference type="SMART" id="SM00287">
    <property type="entry name" value="SH3b"/>
    <property type="match status" value="1"/>
</dbReference>
<dbReference type="RefSeq" id="WP_116064895.1">
    <property type="nucleotide sequence ID" value="NZ_QRDZ01000039.1"/>
</dbReference>
<dbReference type="Proteomes" id="UP000256977">
    <property type="component" value="Unassembled WGS sequence"/>
</dbReference>
<organism evidence="3 4">
    <name type="scientific">Cohnella phaseoli</name>
    <dbReference type="NCBI Taxonomy" id="456490"/>
    <lineage>
        <taxon>Bacteria</taxon>
        <taxon>Bacillati</taxon>
        <taxon>Bacillota</taxon>
        <taxon>Bacilli</taxon>
        <taxon>Bacillales</taxon>
        <taxon>Paenibacillaceae</taxon>
        <taxon>Cohnella</taxon>
    </lineage>
</organism>
<dbReference type="PROSITE" id="PS51910">
    <property type="entry name" value="GH18_2"/>
    <property type="match status" value="1"/>
</dbReference>
<accession>A0A3D9I3X7</accession>
<gene>
    <name evidence="3" type="ORF">DFP98_13912</name>
</gene>
<evidence type="ECO:0000256" key="1">
    <source>
        <dbReference type="SAM" id="Phobius"/>
    </source>
</evidence>
<protein>
    <submittedName>
        <fullName evidence="3">SH3 domain-containing protein</fullName>
    </submittedName>
</protein>
<feature type="transmembrane region" description="Helical" evidence="1">
    <location>
        <begin position="20"/>
        <end position="38"/>
    </location>
</feature>
<dbReference type="InterPro" id="IPR001223">
    <property type="entry name" value="Glyco_hydro18_cat"/>
</dbReference>
<comment type="caution">
    <text evidence="3">The sequence shown here is derived from an EMBL/GenBank/DDBJ whole genome shotgun (WGS) entry which is preliminary data.</text>
</comment>
<evidence type="ECO:0000313" key="3">
    <source>
        <dbReference type="EMBL" id="RED56454.1"/>
    </source>
</evidence>
<dbReference type="SUPFAM" id="SSF55383">
    <property type="entry name" value="Copper amine oxidase, domain N"/>
    <property type="match status" value="1"/>
</dbReference>
<evidence type="ECO:0000259" key="2">
    <source>
        <dbReference type="PROSITE" id="PS51910"/>
    </source>
</evidence>
<keyword evidence="4" id="KW-1185">Reference proteome</keyword>
<dbReference type="InterPro" id="IPR003646">
    <property type="entry name" value="SH3-like_bac-type"/>
</dbReference>
<dbReference type="InterPro" id="IPR011583">
    <property type="entry name" value="Chitinase_II/V-like_cat"/>
</dbReference>
<dbReference type="PANTHER" id="PTHR46066:SF2">
    <property type="entry name" value="CHITINASE DOMAIN-CONTAINING PROTEIN 1"/>
    <property type="match status" value="1"/>
</dbReference>
<proteinExistence type="predicted"/>
<dbReference type="SMART" id="SM00636">
    <property type="entry name" value="Glyco_18"/>
    <property type="match status" value="1"/>
</dbReference>
<dbReference type="Gene3D" id="2.30.30.40">
    <property type="entry name" value="SH3 Domains"/>
    <property type="match status" value="1"/>
</dbReference>
<dbReference type="Pfam" id="PF00704">
    <property type="entry name" value="Glyco_hydro_18"/>
    <property type="match status" value="1"/>
</dbReference>
<reference evidence="3 4" key="1">
    <citation type="submission" date="2018-07" db="EMBL/GenBank/DDBJ databases">
        <title>Genomic Encyclopedia of Type Strains, Phase III (KMG-III): the genomes of soil and plant-associated and newly described type strains.</title>
        <authorList>
            <person name="Whitman W."/>
        </authorList>
    </citation>
    <scope>NUCLEOTIDE SEQUENCE [LARGE SCALE GENOMIC DNA]</scope>
    <source>
        <strain evidence="3 4">CECT 7287</strain>
    </source>
</reference>
<sequence>MNHELAPRRRRDGRRSRKWLLLLLLFAIAAGVTIWWKLSHSANTSYVVPQYTAQPNPIMIRGEWTEQYARGSDEGMLIPMPIASRLLGDGVRYEEKTESIILTNDTKVMHFKTGELDATLNRKPMTLRFAAKKFDDDLYLPIAPLTELFGIQIKLAESTGIVTLYEPGEEVRHGKVSLSKTKGITMREGPAKSYPIVEDLLAGTDVRILEEEEEGWYKIQSASGHFGYAAKSGVAIGELETIPSEKEDDKPFVAWKSEGQKINLTWEAVYSANPDTAKIGELPGVNVVSPTWFELVDGEGNVRSNANSSYVKWAHSKGIQVWGLFSNGFEPDRTHNALSSYESRSVMIQQMLAYAKTFKLQGVNIDFENVYTKDKDNLVQFVREMTPLMHEQNLVVSIDVTAKSNSEMWSAFLDRKRLGASVDFMMLMAYDEHWASSPVSGSVSSLPWTENSVRRILEEDGVPASKFILGVPLYTRIWTEEPNGEGGVKVSSKTMSMNAVNKLIEEKKLKPVFSAETGQNYVEFKEDKALKRIWIEDAVSMKARAELVGKYDLGGVASWRRGFESQDIWDVLDKTLQNK</sequence>
<dbReference type="PANTHER" id="PTHR46066">
    <property type="entry name" value="CHITINASE DOMAIN-CONTAINING PROTEIN 1 FAMILY MEMBER"/>
    <property type="match status" value="1"/>
</dbReference>
<dbReference type="InterPro" id="IPR012854">
    <property type="entry name" value="Cu_amine_oxidase-like_N"/>
</dbReference>
<dbReference type="SUPFAM" id="SSF51445">
    <property type="entry name" value="(Trans)glycosidases"/>
    <property type="match status" value="1"/>
</dbReference>
<dbReference type="Gene3D" id="3.10.50.10">
    <property type="match status" value="1"/>
</dbReference>
<keyword evidence="1" id="KW-0812">Transmembrane</keyword>
<dbReference type="InterPro" id="IPR017853">
    <property type="entry name" value="GH"/>
</dbReference>
<dbReference type="Gene3D" id="3.20.20.80">
    <property type="entry name" value="Glycosidases"/>
    <property type="match status" value="1"/>
</dbReference>
<dbReference type="InterPro" id="IPR036582">
    <property type="entry name" value="Mao_N_sf"/>
</dbReference>
<dbReference type="AlphaFoldDB" id="A0A3D9I3X7"/>
<keyword evidence="1" id="KW-1133">Transmembrane helix</keyword>
<dbReference type="GO" id="GO:0005975">
    <property type="term" value="P:carbohydrate metabolic process"/>
    <property type="evidence" value="ECO:0007669"/>
    <property type="project" value="InterPro"/>
</dbReference>
<feature type="domain" description="GH18" evidence="2">
    <location>
        <begin position="260"/>
        <end position="579"/>
    </location>
</feature>
<dbReference type="Gene3D" id="3.30.457.10">
    <property type="entry name" value="Copper amine oxidase-like, N-terminal domain"/>
    <property type="match status" value="1"/>
</dbReference>
<keyword evidence="1" id="KW-0472">Membrane</keyword>